<dbReference type="InterPro" id="IPR029068">
    <property type="entry name" value="Glyas_Bleomycin-R_OHBP_Dase"/>
</dbReference>
<feature type="domain" description="VOC" evidence="1">
    <location>
        <begin position="7"/>
        <end position="129"/>
    </location>
</feature>
<dbReference type="Gene3D" id="3.10.180.10">
    <property type="entry name" value="2,3-Dihydroxybiphenyl 1,2-Dioxygenase, domain 1"/>
    <property type="match status" value="1"/>
</dbReference>
<dbReference type="SUPFAM" id="SSF54593">
    <property type="entry name" value="Glyoxalase/Bleomycin resistance protein/Dihydroxybiphenyl dioxygenase"/>
    <property type="match status" value="1"/>
</dbReference>
<name>A0A0H5DKC4_9RHOB</name>
<organism evidence="2 3">
    <name type="scientific">Phaeobacter italicus</name>
    <dbReference type="NCBI Taxonomy" id="481446"/>
    <lineage>
        <taxon>Bacteria</taxon>
        <taxon>Pseudomonadati</taxon>
        <taxon>Pseudomonadota</taxon>
        <taxon>Alphaproteobacteria</taxon>
        <taxon>Rhodobacterales</taxon>
        <taxon>Roseobacteraceae</taxon>
        <taxon>Phaeobacter</taxon>
    </lineage>
</organism>
<reference evidence="2 3" key="1">
    <citation type="submission" date="2015-05" db="EMBL/GenBank/DDBJ databases">
        <authorList>
            <person name="Rodrigo-Torres Lidia"/>
            <person name="Arahal R.David."/>
        </authorList>
    </citation>
    <scope>NUCLEOTIDE SEQUENCE [LARGE SCALE GENOMIC DNA]</scope>
    <source>
        <strain evidence="2 3">CECT 7321</strain>
    </source>
</reference>
<dbReference type="GO" id="GO:0016829">
    <property type="term" value="F:lyase activity"/>
    <property type="evidence" value="ECO:0007669"/>
    <property type="project" value="UniProtKB-KW"/>
</dbReference>
<proteinExistence type="predicted"/>
<dbReference type="AlphaFoldDB" id="A0A0H5DKC4"/>
<evidence type="ECO:0000313" key="3">
    <source>
        <dbReference type="Proteomes" id="UP000043764"/>
    </source>
</evidence>
<dbReference type="EMBL" id="CVRL01000020">
    <property type="protein sequence ID" value="CRL10920.1"/>
    <property type="molecule type" value="Genomic_DNA"/>
</dbReference>
<protein>
    <submittedName>
        <fullName evidence="2">Lactoylglutathione lyase</fullName>
    </submittedName>
</protein>
<dbReference type="InterPro" id="IPR037523">
    <property type="entry name" value="VOC_core"/>
</dbReference>
<dbReference type="Proteomes" id="UP000043764">
    <property type="component" value="Unassembled WGS sequence"/>
</dbReference>
<dbReference type="PANTHER" id="PTHR34109">
    <property type="entry name" value="BNAUNNG04460D PROTEIN-RELATED"/>
    <property type="match status" value="1"/>
</dbReference>
<sequence length="136" mass="14956">MGARQMIFRYTILYVDDVPATLDFFERAFGLQRGFLHESGDYGELTTGDTKLAFSSTTLMKQLEKNPAAPNAKTPTFEIAFETENVKAALDRAIDAGATLVQDVRDEPWGQTTSYVSDPNGYLIEMCSAVTMPDAG</sequence>
<evidence type="ECO:0000259" key="1">
    <source>
        <dbReference type="PROSITE" id="PS51819"/>
    </source>
</evidence>
<dbReference type="CDD" id="cd07264">
    <property type="entry name" value="VOC_like"/>
    <property type="match status" value="1"/>
</dbReference>
<keyword evidence="3" id="KW-1185">Reference proteome</keyword>
<accession>A0A0H5DKC4</accession>
<dbReference type="STRING" id="481446.NIT7645_01606"/>
<dbReference type="PROSITE" id="PS51819">
    <property type="entry name" value="VOC"/>
    <property type="match status" value="1"/>
</dbReference>
<dbReference type="Pfam" id="PF00903">
    <property type="entry name" value="Glyoxalase"/>
    <property type="match status" value="1"/>
</dbReference>
<dbReference type="InterPro" id="IPR004360">
    <property type="entry name" value="Glyas_Fos-R_dOase_dom"/>
</dbReference>
<keyword evidence="2" id="KW-0456">Lyase</keyword>
<gene>
    <name evidence="2" type="ORF">NIT7321_01768</name>
</gene>
<evidence type="ECO:0000313" key="2">
    <source>
        <dbReference type="EMBL" id="CRL10920.1"/>
    </source>
</evidence>